<name>A0ABW0AD57_9ACTN</name>
<evidence type="ECO:0000256" key="4">
    <source>
        <dbReference type="ARBA" id="ARBA00022989"/>
    </source>
</evidence>
<feature type="transmembrane region" description="Helical" evidence="7">
    <location>
        <begin position="37"/>
        <end position="58"/>
    </location>
</feature>
<dbReference type="Proteomes" id="UP001596160">
    <property type="component" value="Unassembled WGS sequence"/>
</dbReference>
<dbReference type="EMBL" id="JBHSKP010000003">
    <property type="protein sequence ID" value="MFC5151660.1"/>
    <property type="molecule type" value="Genomic_DNA"/>
</dbReference>
<feature type="transmembrane region" description="Helical" evidence="7">
    <location>
        <begin position="108"/>
        <end position="128"/>
    </location>
</feature>
<evidence type="ECO:0000256" key="3">
    <source>
        <dbReference type="ARBA" id="ARBA00022692"/>
    </source>
</evidence>
<keyword evidence="5 7" id="KW-0472">Membrane</keyword>
<dbReference type="RefSeq" id="WP_344475673.1">
    <property type="nucleotide sequence ID" value="NZ_BAAASB010000005.1"/>
</dbReference>
<comment type="caution">
    <text evidence="8">The sequence shown here is derived from an EMBL/GenBank/DDBJ whole genome shotgun (WGS) entry which is preliminary data.</text>
</comment>
<keyword evidence="9" id="KW-1185">Reference proteome</keyword>
<feature type="transmembrane region" description="Helical" evidence="7">
    <location>
        <begin position="70"/>
        <end position="96"/>
    </location>
</feature>
<accession>A0ABW0AD57</accession>
<proteinExistence type="inferred from homology"/>
<feature type="transmembrane region" description="Helical" evidence="7">
    <location>
        <begin position="214"/>
        <end position="235"/>
    </location>
</feature>
<gene>
    <name evidence="8" type="ORF">ACFPRH_07940</name>
</gene>
<dbReference type="PANTHER" id="PTHR31885:SF6">
    <property type="entry name" value="GH04784P"/>
    <property type="match status" value="1"/>
</dbReference>
<dbReference type="PANTHER" id="PTHR31885">
    <property type="entry name" value="GH04784P"/>
    <property type="match status" value="1"/>
</dbReference>
<keyword evidence="4 7" id="KW-1133">Transmembrane helix</keyword>
<evidence type="ECO:0000256" key="1">
    <source>
        <dbReference type="ARBA" id="ARBA00004141"/>
    </source>
</evidence>
<evidence type="ECO:0000256" key="7">
    <source>
        <dbReference type="SAM" id="Phobius"/>
    </source>
</evidence>
<evidence type="ECO:0000256" key="5">
    <source>
        <dbReference type="ARBA" id="ARBA00023136"/>
    </source>
</evidence>
<evidence type="ECO:0000256" key="6">
    <source>
        <dbReference type="SAM" id="MobiDB-lite"/>
    </source>
</evidence>
<comment type="subcellular location">
    <subcellularLocation>
        <location evidence="1">Membrane</location>
        <topology evidence="1">Multi-pass membrane protein</topology>
    </subcellularLocation>
</comment>
<keyword evidence="3 7" id="KW-0812">Transmembrane</keyword>
<evidence type="ECO:0000256" key="2">
    <source>
        <dbReference type="ARBA" id="ARBA00007375"/>
    </source>
</evidence>
<dbReference type="Pfam" id="PF07947">
    <property type="entry name" value="YhhN"/>
    <property type="match status" value="1"/>
</dbReference>
<sequence>MPNTPDAEHLFNRSEPVRSAPVPAPAPRPAALSRDTLGNVLLAAFALAVLADLVSLLAGAEAGHWIAKPLLMPLLAAYAAVRGGPRLLIAALLLGWAGDVFLLLDAEWAFLAGMGFFATGHLCYLTLFGRRRPHRALGPLYAVLLVAVVALMWPGLPAGLRVPVAGYAVLLAATAWRAGGLGPAAGAGGALFLISDLLIATELAEWPRPPAPDFWIMFLYSAAQLLLTLGVLAAFRRFDRAEAAEGRHGREE</sequence>
<reference evidence="9" key="1">
    <citation type="journal article" date="2019" name="Int. J. Syst. Evol. Microbiol.">
        <title>The Global Catalogue of Microorganisms (GCM) 10K type strain sequencing project: providing services to taxonomists for standard genome sequencing and annotation.</title>
        <authorList>
            <consortium name="The Broad Institute Genomics Platform"/>
            <consortium name="The Broad Institute Genome Sequencing Center for Infectious Disease"/>
            <person name="Wu L."/>
            <person name="Ma J."/>
        </authorList>
    </citation>
    <scope>NUCLEOTIDE SEQUENCE [LARGE SCALE GENOMIC DNA]</scope>
    <source>
        <strain evidence="9">PCU 266</strain>
    </source>
</reference>
<feature type="compositionally biased region" description="Basic and acidic residues" evidence="6">
    <location>
        <begin position="1"/>
        <end position="16"/>
    </location>
</feature>
<dbReference type="InterPro" id="IPR012506">
    <property type="entry name" value="TMEM86B-like"/>
</dbReference>
<protein>
    <submittedName>
        <fullName evidence="8">Lysoplasmalogenase</fullName>
    </submittedName>
</protein>
<evidence type="ECO:0000313" key="9">
    <source>
        <dbReference type="Proteomes" id="UP001596160"/>
    </source>
</evidence>
<organism evidence="8 9">
    <name type="scientific">Streptomyces amakusaensis</name>
    <dbReference type="NCBI Taxonomy" id="67271"/>
    <lineage>
        <taxon>Bacteria</taxon>
        <taxon>Bacillati</taxon>
        <taxon>Actinomycetota</taxon>
        <taxon>Actinomycetes</taxon>
        <taxon>Kitasatosporales</taxon>
        <taxon>Streptomycetaceae</taxon>
        <taxon>Streptomyces</taxon>
    </lineage>
</organism>
<feature type="transmembrane region" description="Helical" evidence="7">
    <location>
        <begin position="140"/>
        <end position="160"/>
    </location>
</feature>
<comment type="similarity">
    <text evidence="2">Belongs to the TMEM86 family.</text>
</comment>
<evidence type="ECO:0000313" key="8">
    <source>
        <dbReference type="EMBL" id="MFC5151660.1"/>
    </source>
</evidence>
<feature type="region of interest" description="Disordered" evidence="6">
    <location>
        <begin position="1"/>
        <end position="27"/>
    </location>
</feature>